<evidence type="ECO:0000256" key="13">
    <source>
        <dbReference type="SAM" id="Phobius"/>
    </source>
</evidence>
<evidence type="ECO:0000259" key="15">
    <source>
        <dbReference type="SMART" id="SM00918"/>
    </source>
</evidence>
<keyword evidence="3" id="KW-0813">Transport</keyword>
<keyword evidence="12" id="KW-0407">Ion channel</keyword>
<keyword evidence="8 13" id="KW-0472">Membrane</keyword>
<evidence type="ECO:0000256" key="12">
    <source>
        <dbReference type="ARBA" id="ARBA00023303"/>
    </source>
</evidence>
<organism evidence="16 17">
    <name type="scientific">Cinara cedri</name>
    <dbReference type="NCBI Taxonomy" id="506608"/>
    <lineage>
        <taxon>Eukaryota</taxon>
        <taxon>Metazoa</taxon>
        <taxon>Ecdysozoa</taxon>
        <taxon>Arthropoda</taxon>
        <taxon>Hexapoda</taxon>
        <taxon>Insecta</taxon>
        <taxon>Pterygota</taxon>
        <taxon>Neoptera</taxon>
        <taxon>Paraneoptera</taxon>
        <taxon>Hemiptera</taxon>
        <taxon>Sternorrhyncha</taxon>
        <taxon>Aphidomorpha</taxon>
        <taxon>Aphidoidea</taxon>
        <taxon>Aphididae</taxon>
        <taxon>Lachninae</taxon>
        <taxon>Cinara</taxon>
    </lineage>
</organism>
<dbReference type="PANTHER" id="PTHR42643">
    <property type="entry name" value="IONOTROPIC RECEPTOR 20A-RELATED"/>
    <property type="match status" value="1"/>
</dbReference>
<evidence type="ECO:0000256" key="9">
    <source>
        <dbReference type="ARBA" id="ARBA00023170"/>
    </source>
</evidence>
<keyword evidence="9 16" id="KW-0675">Receptor</keyword>
<evidence type="ECO:0000256" key="7">
    <source>
        <dbReference type="ARBA" id="ARBA00023065"/>
    </source>
</evidence>
<dbReference type="GO" id="GO:0050906">
    <property type="term" value="P:detection of stimulus involved in sensory perception"/>
    <property type="evidence" value="ECO:0007669"/>
    <property type="project" value="UniProtKB-ARBA"/>
</dbReference>
<feature type="transmembrane region" description="Helical" evidence="13">
    <location>
        <begin position="400"/>
        <end position="420"/>
    </location>
</feature>
<dbReference type="SUPFAM" id="SSF53850">
    <property type="entry name" value="Periplasmic binding protein-like II"/>
    <property type="match status" value="1"/>
</dbReference>
<keyword evidence="5 13" id="KW-0812">Transmembrane</keyword>
<dbReference type="InterPro" id="IPR019594">
    <property type="entry name" value="Glu/Gly-bd"/>
</dbReference>
<dbReference type="GO" id="GO:0015276">
    <property type="term" value="F:ligand-gated monoatomic ion channel activity"/>
    <property type="evidence" value="ECO:0007669"/>
    <property type="project" value="InterPro"/>
</dbReference>
<dbReference type="GO" id="GO:0005886">
    <property type="term" value="C:plasma membrane"/>
    <property type="evidence" value="ECO:0007669"/>
    <property type="project" value="UniProtKB-SubCell"/>
</dbReference>
<dbReference type="AlphaFoldDB" id="A0A5E4NML8"/>
<keyword evidence="6 13" id="KW-1133">Transmembrane helix</keyword>
<comment type="similarity">
    <text evidence="2">Belongs to the glutamate-gated ion channel (TC 1.A.10.1) family.</text>
</comment>
<reference evidence="16 17" key="1">
    <citation type="submission" date="2019-08" db="EMBL/GenBank/DDBJ databases">
        <authorList>
            <person name="Alioto T."/>
            <person name="Alioto T."/>
            <person name="Gomez Garrido J."/>
        </authorList>
    </citation>
    <scope>NUCLEOTIDE SEQUENCE [LARGE SCALE GENOMIC DNA]</scope>
</reference>
<keyword evidence="7" id="KW-0406">Ion transport</keyword>
<keyword evidence="11" id="KW-1071">Ligand-gated ion channel</keyword>
<evidence type="ECO:0000256" key="10">
    <source>
        <dbReference type="ARBA" id="ARBA00023180"/>
    </source>
</evidence>
<dbReference type="InterPro" id="IPR001320">
    <property type="entry name" value="Iontro_rcpt_C"/>
</dbReference>
<evidence type="ECO:0000256" key="11">
    <source>
        <dbReference type="ARBA" id="ARBA00023286"/>
    </source>
</evidence>
<feature type="transmembrane region" description="Helical" evidence="13">
    <location>
        <begin position="371"/>
        <end position="388"/>
    </location>
</feature>
<evidence type="ECO:0000256" key="14">
    <source>
        <dbReference type="SAM" id="SignalP"/>
    </source>
</evidence>
<feature type="signal peptide" evidence="14">
    <location>
        <begin position="1"/>
        <end position="29"/>
    </location>
</feature>
<dbReference type="PANTHER" id="PTHR42643:SF30">
    <property type="entry name" value="IONOTROPIC RECEPTOR 40A-RELATED"/>
    <property type="match status" value="1"/>
</dbReference>
<evidence type="ECO:0000256" key="2">
    <source>
        <dbReference type="ARBA" id="ARBA00008685"/>
    </source>
</evidence>
<proteinExistence type="inferred from homology"/>
<name>A0A5E4NML8_9HEMI</name>
<keyword evidence="17" id="KW-1185">Reference proteome</keyword>
<protein>
    <submittedName>
        <fullName evidence="16">Ionotropic glutamate receptor, L-glutamate and glycine-binding domain,Ionotropic glutamate receptor</fullName>
    </submittedName>
</protein>
<comment type="subcellular location">
    <subcellularLocation>
        <location evidence="1">Cell membrane</location>
        <topology evidence="1">Multi-pass membrane protein</topology>
    </subcellularLocation>
</comment>
<evidence type="ECO:0000256" key="6">
    <source>
        <dbReference type="ARBA" id="ARBA00022989"/>
    </source>
</evidence>
<accession>A0A5E4NML8</accession>
<dbReference type="Gene3D" id="1.10.287.70">
    <property type="match status" value="1"/>
</dbReference>
<keyword evidence="4" id="KW-1003">Cell membrane</keyword>
<evidence type="ECO:0000313" key="16">
    <source>
        <dbReference type="EMBL" id="VVC46202.1"/>
    </source>
</evidence>
<evidence type="ECO:0000256" key="1">
    <source>
        <dbReference type="ARBA" id="ARBA00004651"/>
    </source>
</evidence>
<evidence type="ECO:0000256" key="4">
    <source>
        <dbReference type="ARBA" id="ARBA00022475"/>
    </source>
</evidence>
<feature type="domain" description="Ionotropic glutamate receptor L-glutamate and glycine-binding" evidence="15">
    <location>
        <begin position="255"/>
        <end position="316"/>
    </location>
</feature>
<feature type="transmembrane region" description="Helical" evidence="13">
    <location>
        <begin position="432"/>
        <end position="455"/>
    </location>
</feature>
<sequence length="632" mass="71674">MIPFGTTFFEIIMRIIIAISTAVCWPTAARDSNGLLARCAVRLLNVGNPMRTTFYVTISPAVSRDFRTELLSAMHRDYRSALMLHEFDVTPFNPNKYIVPHAYLVVGHDASDLADHLDKINVTHPSWRPDANFVVVIETPLAELNQRVLEPVFRRFLVKFIFRSVLLAPPVSGGTVEALAWFPFRRRCGVYHTPRTVDTCSGVFRRDNNNASDDYSNNSFTVPRWNVGDNSVFEKRIPDVFNGCTVKIAAFYWPPMAVLSNDTPRTMVKGMDVEVVNLMSRIGNVKLELNEVKDDQRWGVRSANGTWNGGFGELSRHRADILIGGGILSPDRSSMFESAPARQVIRFPMYSPQPRKIPYWQNMLNVFSSSFWITLLVVLFLTSGLLWLSGSHLPSERRAYADCVHCFIISWAIFCSVSSGRQPTSIPSKIVFLSWVIYVLHISAVYTSMQLIYLYKPKYERRIRTIDEVKQSGLTVCCVPTFIPIAQSISKENLNMTDITPCVDIKASANRLIRQKDIIVLDPEDHFEAYISGSKVNKVEEVVLVYFVGIHMQKGSPYKKILTRAQIIAYETGLHNKWRRDAFLSMIQQVPLKKESAIRVTKLNFNKLQGAFIILICGLGISAIVFVLECFF</sequence>
<feature type="chain" id="PRO_5022728510" evidence="14">
    <location>
        <begin position="30"/>
        <end position="632"/>
    </location>
</feature>
<gene>
    <name evidence="16" type="ORF">CINCED_3A013672</name>
</gene>
<evidence type="ECO:0000256" key="8">
    <source>
        <dbReference type="ARBA" id="ARBA00023136"/>
    </source>
</evidence>
<dbReference type="InterPro" id="IPR052192">
    <property type="entry name" value="Insect_Ionotropic_Sensory_Rcpt"/>
</dbReference>
<feature type="transmembrane region" description="Helical" evidence="13">
    <location>
        <begin position="608"/>
        <end position="628"/>
    </location>
</feature>
<dbReference type="Pfam" id="PF00060">
    <property type="entry name" value="Lig_chan"/>
    <property type="match status" value="1"/>
</dbReference>
<keyword evidence="14" id="KW-0732">Signal</keyword>
<evidence type="ECO:0000256" key="5">
    <source>
        <dbReference type="ARBA" id="ARBA00022692"/>
    </source>
</evidence>
<dbReference type="SMART" id="SM00918">
    <property type="entry name" value="Lig_chan-Glu_bd"/>
    <property type="match status" value="1"/>
</dbReference>
<keyword evidence="10" id="KW-0325">Glycoprotein</keyword>
<dbReference type="Gene3D" id="3.40.190.10">
    <property type="entry name" value="Periplasmic binding protein-like II"/>
    <property type="match status" value="1"/>
</dbReference>
<evidence type="ECO:0000313" key="17">
    <source>
        <dbReference type="Proteomes" id="UP000325440"/>
    </source>
</evidence>
<dbReference type="Proteomes" id="UP000325440">
    <property type="component" value="Unassembled WGS sequence"/>
</dbReference>
<dbReference type="EMBL" id="CABPRJ010002448">
    <property type="protein sequence ID" value="VVC46202.1"/>
    <property type="molecule type" value="Genomic_DNA"/>
</dbReference>
<evidence type="ECO:0000256" key="3">
    <source>
        <dbReference type="ARBA" id="ARBA00022448"/>
    </source>
</evidence>
<dbReference type="OrthoDB" id="6506757at2759"/>